<accession>A0A9L0S691</accession>
<evidence type="ECO:0000256" key="3">
    <source>
        <dbReference type="ARBA" id="ARBA00023274"/>
    </source>
</evidence>
<dbReference type="GO" id="GO:0005840">
    <property type="term" value="C:ribosome"/>
    <property type="evidence" value="ECO:0007669"/>
    <property type="project" value="UniProtKB-KW"/>
</dbReference>
<dbReference type="Proteomes" id="UP000002281">
    <property type="component" value="Chromosome 14"/>
</dbReference>
<dbReference type="Gene3D" id="3.30.1370.30">
    <property type="match status" value="1"/>
</dbReference>
<evidence type="ECO:0000256" key="2">
    <source>
        <dbReference type="ARBA" id="ARBA00022980"/>
    </source>
</evidence>
<reference evidence="5" key="3">
    <citation type="submission" date="2025-09" db="UniProtKB">
        <authorList>
            <consortium name="Ensembl"/>
        </authorList>
    </citation>
    <scope>IDENTIFICATION</scope>
    <source>
        <strain evidence="5">Thoroughbred</strain>
    </source>
</reference>
<dbReference type="InterPro" id="IPR000630">
    <property type="entry name" value="Ribosomal_uS8"/>
</dbReference>
<dbReference type="Ensembl" id="ENSECAT00000095336.1">
    <property type="protein sequence ID" value="ENSECAP00000070351.1"/>
    <property type="gene ID" value="ENSECAG00000049763.1"/>
</dbReference>
<keyword evidence="6" id="KW-1185">Reference proteome</keyword>
<dbReference type="FunFam" id="3.30.1370.30:FF:000001">
    <property type="entry name" value="40S ribosomal protein S15a"/>
    <property type="match status" value="1"/>
</dbReference>
<protein>
    <recommendedName>
        <fullName evidence="4">40S ribosomal protein S15a</fullName>
    </recommendedName>
</protein>
<evidence type="ECO:0000256" key="1">
    <source>
        <dbReference type="ARBA" id="ARBA00006471"/>
    </source>
</evidence>
<dbReference type="GeneTree" id="ENSGT00950000183198"/>
<dbReference type="GO" id="GO:1990904">
    <property type="term" value="C:ribonucleoprotein complex"/>
    <property type="evidence" value="ECO:0007669"/>
    <property type="project" value="UniProtKB-KW"/>
</dbReference>
<reference evidence="5 6" key="1">
    <citation type="journal article" date="2009" name="Science">
        <title>Genome sequence, comparative analysis, and population genetics of the domestic horse.</title>
        <authorList>
            <consortium name="Broad Institute Genome Sequencing Platform"/>
            <consortium name="Broad Institute Whole Genome Assembly Team"/>
            <person name="Wade C.M."/>
            <person name="Giulotto E."/>
            <person name="Sigurdsson S."/>
            <person name="Zoli M."/>
            <person name="Gnerre S."/>
            <person name="Imsland F."/>
            <person name="Lear T.L."/>
            <person name="Adelson D.L."/>
            <person name="Bailey E."/>
            <person name="Bellone R.R."/>
            <person name="Bloecker H."/>
            <person name="Distl O."/>
            <person name="Edgar R.C."/>
            <person name="Garber M."/>
            <person name="Leeb T."/>
            <person name="Mauceli E."/>
            <person name="MacLeod J.N."/>
            <person name="Penedo M.C.T."/>
            <person name="Raison J.M."/>
            <person name="Sharpe T."/>
            <person name="Vogel J."/>
            <person name="Andersson L."/>
            <person name="Antczak D.F."/>
            <person name="Biagi T."/>
            <person name="Binns M.M."/>
            <person name="Chowdhary B.P."/>
            <person name="Coleman S.J."/>
            <person name="Della Valle G."/>
            <person name="Fryc S."/>
            <person name="Guerin G."/>
            <person name="Hasegawa T."/>
            <person name="Hill E.W."/>
            <person name="Jurka J."/>
            <person name="Kiialainen A."/>
            <person name="Lindgren G."/>
            <person name="Liu J."/>
            <person name="Magnani E."/>
            <person name="Mickelson J.R."/>
            <person name="Murray J."/>
            <person name="Nergadze S.G."/>
            <person name="Onofrio R."/>
            <person name="Pedroni S."/>
            <person name="Piras M.F."/>
            <person name="Raudsepp T."/>
            <person name="Rocchi M."/>
            <person name="Roeed K.H."/>
            <person name="Ryder O.A."/>
            <person name="Searle S."/>
            <person name="Skow L."/>
            <person name="Swinburne J.E."/>
            <person name="Syvaenen A.C."/>
            <person name="Tozaki T."/>
            <person name="Valberg S.J."/>
            <person name="Vaudin M."/>
            <person name="White J.R."/>
            <person name="Zody M.C."/>
            <person name="Lander E.S."/>
            <person name="Lindblad-Toh K."/>
        </authorList>
    </citation>
    <scope>NUCLEOTIDE SEQUENCE [LARGE SCALE GENOMIC DNA]</scope>
    <source>
        <strain evidence="5 6">Thoroughbred</strain>
    </source>
</reference>
<dbReference type="PANTHER" id="PTHR11758">
    <property type="entry name" value="40S RIBOSOMAL PROTEIN S15A"/>
    <property type="match status" value="1"/>
</dbReference>
<evidence type="ECO:0000256" key="4">
    <source>
        <dbReference type="ARBA" id="ARBA00035422"/>
    </source>
</evidence>
<dbReference type="InterPro" id="IPR035987">
    <property type="entry name" value="Ribosomal_uS8_sf"/>
</dbReference>
<dbReference type="GO" id="GO:0006412">
    <property type="term" value="P:translation"/>
    <property type="evidence" value="ECO:0007669"/>
    <property type="project" value="InterPro"/>
</dbReference>
<evidence type="ECO:0000313" key="6">
    <source>
        <dbReference type="Proteomes" id="UP000002281"/>
    </source>
</evidence>
<keyword evidence="2" id="KW-0689">Ribosomal protein</keyword>
<name>A0A9L0S691_HORSE</name>
<reference evidence="5" key="2">
    <citation type="submission" date="2025-08" db="UniProtKB">
        <authorList>
            <consortium name="Ensembl"/>
        </authorList>
    </citation>
    <scope>IDENTIFICATION</scope>
    <source>
        <strain evidence="5">Thoroughbred</strain>
    </source>
</reference>
<sequence length="104" mass="11677">MVRMNVLADVPKSINNAEKSGKCQILIRLCRKVIVRFATAMIKHGYIGKFEITDNHKAGEIVVNLTGRLKNIATNILCSPYLNLSFPTSSVRGMTRVKRPFTEK</sequence>
<evidence type="ECO:0000313" key="5">
    <source>
        <dbReference type="Ensembl" id="ENSECAP00000070351.1"/>
    </source>
</evidence>
<keyword evidence="3" id="KW-0687">Ribonucleoprotein</keyword>
<dbReference type="AlphaFoldDB" id="A0A9L0S691"/>
<dbReference type="Pfam" id="PF00410">
    <property type="entry name" value="Ribosomal_S8"/>
    <property type="match status" value="1"/>
</dbReference>
<comment type="similarity">
    <text evidence="1">Belongs to the universal ribosomal protein uS8 family.</text>
</comment>
<dbReference type="GO" id="GO:0003735">
    <property type="term" value="F:structural constituent of ribosome"/>
    <property type="evidence" value="ECO:0007669"/>
    <property type="project" value="InterPro"/>
</dbReference>
<organism evidence="5 6">
    <name type="scientific">Equus caballus</name>
    <name type="common">Horse</name>
    <dbReference type="NCBI Taxonomy" id="9796"/>
    <lineage>
        <taxon>Eukaryota</taxon>
        <taxon>Metazoa</taxon>
        <taxon>Chordata</taxon>
        <taxon>Craniata</taxon>
        <taxon>Vertebrata</taxon>
        <taxon>Euteleostomi</taxon>
        <taxon>Mammalia</taxon>
        <taxon>Eutheria</taxon>
        <taxon>Laurasiatheria</taxon>
        <taxon>Perissodactyla</taxon>
        <taxon>Equidae</taxon>
        <taxon>Equus</taxon>
    </lineage>
</organism>
<proteinExistence type="inferred from homology"/>
<dbReference type="SUPFAM" id="SSF56047">
    <property type="entry name" value="Ribosomal protein S8"/>
    <property type="match status" value="1"/>
</dbReference>